<keyword evidence="1" id="KW-0812">Transmembrane</keyword>
<protein>
    <submittedName>
        <fullName evidence="2">BnaA03g46450D protein</fullName>
    </submittedName>
</protein>
<dbReference type="SUPFAM" id="SSF50978">
    <property type="entry name" value="WD40 repeat-like"/>
    <property type="match status" value="1"/>
</dbReference>
<dbReference type="STRING" id="3708.A0A078FCB2"/>
<dbReference type="InterPro" id="IPR036322">
    <property type="entry name" value="WD40_repeat_dom_sf"/>
</dbReference>
<evidence type="ECO:0000313" key="3">
    <source>
        <dbReference type="Proteomes" id="UP000028999"/>
    </source>
</evidence>
<reference evidence="2 3" key="1">
    <citation type="journal article" date="2014" name="Science">
        <title>Plant genetics. Early allopolyploid evolution in the post-Neolithic Brassica napus oilseed genome.</title>
        <authorList>
            <person name="Chalhoub B."/>
            <person name="Denoeud F."/>
            <person name="Liu S."/>
            <person name="Parkin I.A."/>
            <person name="Tang H."/>
            <person name="Wang X."/>
            <person name="Chiquet J."/>
            <person name="Belcram H."/>
            <person name="Tong C."/>
            <person name="Samans B."/>
            <person name="Correa M."/>
            <person name="Da Silva C."/>
            <person name="Just J."/>
            <person name="Falentin C."/>
            <person name="Koh C.S."/>
            <person name="Le Clainche I."/>
            <person name="Bernard M."/>
            <person name="Bento P."/>
            <person name="Noel B."/>
            <person name="Labadie K."/>
            <person name="Alberti A."/>
            <person name="Charles M."/>
            <person name="Arnaud D."/>
            <person name="Guo H."/>
            <person name="Daviaud C."/>
            <person name="Alamery S."/>
            <person name="Jabbari K."/>
            <person name="Zhao M."/>
            <person name="Edger P.P."/>
            <person name="Chelaifa H."/>
            <person name="Tack D."/>
            <person name="Lassalle G."/>
            <person name="Mestiri I."/>
            <person name="Schnel N."/>
            <person name="Le Paslier M.C."/>
            <person name="Fan G."/>
            <person name="Renault V."/>
            <person name="Bayer P.E."/>
            <person name="Golicz A.A."/>
            <person name="Manoli S."/>
            <person name="Lee T.H."/>
            <person name="Thi V.H."/>
            <person name="Chalabi S."/>
            <person name="Hu Q."/>
            <person name="Fan C."/>
            <person name="Tollenaere R."/>
            <person name="Lu Y."/>
            <person name="Battail C."/>
            <person name="Shen J."/>
            <person name="Sidebottom C.H."/>
            <person name="Wang X."/>
            <person name="Canaguier A."/>
            <person name="Chauveau A."/>
            <person name="Berard A."/>
            <person name="Deniot G."/>
            <person name="Guan M."/>
            <person name="Liu Z."/>
            <person name="Sun F."/>
            <person name="Lim Y.P."/>
            <person name="Lyons E."/>
            <person name="Town C.D."/>
            <person name="Bancroft I."/>
            <person name="Wang X."/>
            <person name="Meng J."/>
            <person name="Ma J."/>
            <person name="Pires J.C."/>
            <person name="King G.J."/>
            <person name="Brunel D."/>
            <person name="Delourme R."/>
            <person name="Renard M."/>
            <person name="Aury J.M."/>
            <person name="Adams K.L."/>
            <person name="Batley J."/>
            <person name="Snowdon R.J."/>
            <person name="Tost J."/>
            <person name="Edwards D."/>
            <person name="Zhou Y."/>
            <person name="Hua W."/>
            <person name="Sharpe A.G."/>
            <person name="Paterson A.H."/>
            <person name="Guan C."/>
            <person name="Wincker P."/>
        </authorList>
    </citation>
    <scope>NUCLEOTIDE SEQUENCE [LARGE SCALE GENOMIC DNA]</scope>
    <source>
        <strain evidence="3">cv. Darmor-bzh</strain>
    </source>
</reference>
<dbReference type="Proteomes" id="UP000028999">
    <property type="component" value="Unassembled WGS sequence"/>
</dbReference>
<dbReference type="AlphaFoldDB" id="A0A078FCB2"/>
<organism evidence="2 3">
    <name type="scientific">Brassica napus</name>
    <name type="common">Rape</name>
    <dbReference type="NCBI Taxonomy" id="3708"/>
    <lineage>
        <taxon>Eukaryota</taxon>
        <taxon>Viridiplantae</taxon>
        <taxon>Streptophyta</taxon>
        <taxon>Embryophyta</taxon>
        <taxon>Tracheophyta</taxon>
        <taxon>Spermatophyta</taxon>
        <taxon>Magnoliopsida</taxon>
        <taxon>eudicotyledons</taxon>
        <taxon>Gunneridae</taxon>
        <taxon>Pentapetalae</taxon>
        <taxon>rosids</taxon>
        <taxon>malvids</taxon>
        <taxon>Brassicales</taxon>
        <taxon>Brassicaceae</taxon>
        <taxon>Brassiceae</taxon>
        <taxon>Brassica</taxon>
    </lineage>
</organism>
<keyword evidence="1" id="KW-1133">Transmembrane helix</keyword>
<dbReference type="PaxDb" id="3708-A0A078FCB2"/>
<accession>A0A078FCB2</accession>
<proteinExistence type="predicted"/>
<dbReference type="InterPro" id="IPR015943">
    <property type="entry name" value="WD40/YVTN_repeat-like_dom_sf"/>
</dbReference>
<keyword evidence="3" id="KW-1185">Reference proteome</keyword>
<dbReference type="OMA" id="NFMIMAT"/>
<dbReference type="EMBL" id="LK032008">
    <property type="protein sequence ID" value="CDY10986.1"/>
    <property type="molecule type" value="Genomic_DNA"/>
</dbReference>
<sequence>MKVYVLCFCSHGFIWLLQERIIIVLFRLEEVYLQLFLCLNFMIMATAQVTEKEMNPKDDDQYKPVETGLQFKSYIDDKVVESFLAVNWAVKDDTHYILVGRLMCIIQCFSCLIFDLQTLCGHDDSINDIQCSPYDDALVVSASEDKTVQCILFSVLLLVVTDFFQSFFSFFVVRTNFTSSILGTMKLKSGLRKITRPKKENRLASP</sequence>
<gene>
    <name evidence="2" type="primary">BnaA03g46450D</name>
    <name evidence="2" type="ORF">GSBRNA2T00048931001</name>
</gene>
<name>A0A078FCB2_BRANA</name>
<dbReference type="Gene3D" id="2.130.10.10">
    <property type="entry name" value="YVTN repeat-like/Quinoprotein amine dehydrogenase"/>
    <property type="match status" value="1"/>
</dbReference>
<evidence type="ECO:0000256" key="1">
    <source>
        <dbReference type="SAM" id="Phobius"/>
    </source>
</evidence>
<feature type="transmembrane region" description="Helical" evidence="1">
    <location>
        <begin position="151"/>
        <end position="173"/>
    </location>
</feature>
<keyword evidence="1" id="KW-0472">Membrane</keyword>
<evidence type="ECO:0000313" key="2">
    <source>
        <dbReference type="EMBL" id="CDY10986.1"/>
    </source>
</evidence>
<dbReference type="Gramene" id="CDY10986">
    <property type="protein sequence ID" value="CDY10986"/>
    <property type="gene ID" value="GSBRNA2T00048931001"/>
</dbReference>